<gene>
    <name evidence="3" type="ORF">TWF694_003570</name>
</gene>
<keyword evidence="4" id="KW-1185">Reference proteome</keyword>
<accession>A0AAV9X121</accession>
<organism evidence="3 4">
    <name type="scientific">Orbilia ellipsospora</name>
    <dbReference type="NCBI Taxonomy" id="2528407"/>
    <lineage>
        <taxon>Eukaryota</taxon>
        <taxon>Fungi</taxon>
        <taxon>Dikarya</taxon>
        <taxon>Ascomycota</taxon>
        <taxon>Pezizomycotina</taxon>
        <taxon>Orbiliomycetes</taxon>
        <taxon>Orbiliales</taxon>
        <taxon>Orbiliaceae</taxon>
        <taxon>Orbilia</taxon>
    </lineage>
</organism>
<sequence length="756" mass="85030">MAGINSPTSRSLLVLVNIVNYLQPATAYFWLKATTIVGEHELDIDQFLSVATLGKPLNLANWQHCVDFDYKAGAAGLKRKDLDTSLCSFAADNANGVWTIKASSDPVRIDPDNKYFYDSASRNEAYRPRIAFASIFDRAWNTQFDYLTMGSGVPGQTLSENTVAWNIYRPVTQKSEKFGRDTGRRVPRVANGDDATFGNIRDFAPNEQIEPTAVASGYPGLVKYFGNFGVQEITGGAVQQGDFVVIRGGGTHIQACFQEMNGRAADGSIIKTVKPSFLELYVQDFQPGPRDDVVGCKEVIFRVVTEISLRNDPSATASEQDMMVNSFDSGPNEVAQITIPKYEFTTPSGGTHELGSPDEVAASKAKALGFSILSQDLANVFEAGSQEDETASMKEALASIFEGSDTGLANDWLEDDYENPTSPEFGELEYERSPDEGGAMEEEKTEEITGDIKIEEPLPSSQAPTERLSYDSEDLFCEEAMPKNLQRIIRAETFSQIPPNCSPMRSESPKLNVEQKSQGSPQELTKTGWIPRPDGIGDIQVETPDLEREGMFSDEEGEEILQIPKSIPQITPQQQHHPPGWIGHHNSLVGVYSERDPNPQWLPSENEFFESNDEPGMETEDGQGVPTDFRSGIWRNYGNVWADDPEEEVRIDHSMKRLALGERERDVMEQRNWLYQQGYFDEQWREPPPERYGRQVYIKKHPWPADFRFEEKYDLPEEYPLRPWPWKTNFQRSWEDLQRKSRGSMPPPRMPSKGRG</sequence>
<protein>
    <submittedName>
        <fullName evidence="3">Uncharacterized protein</fullName>
    </submittedName>
</protein>
<evidence type="ECO:0000313" key="4">
    <source>
        <dbReference type="Proteomes" id="UP001365542"/>
    </source>
</evidence>
<feature type="signal peptide" evidence="2">
    <location>
        <begin position="1"/>
        <end position="27"/>
    </location>
</feature>
<dbReference type="Proteomes" id="UP001365542">
    <property type="component" value="Unassembled WGS sequence"/>
</dbReference>
<dbReference type="EMBL" id="JAVHJO010000013">
    <property type="protein sequence ID" value="KAK6530204.1"/>
    <property type="molecule type" value="Genomic_DNA"/>
</dbReference>
<feature type="compositionally biased region" description="Polar residues" evidence="1">
    <location>
        <begin position="514"/>
        <end position="525"/>
    </location>
</feature>
<feature type="region of interest" description="Disordered" evidence="1">
    <location>
        <begin position="737"/>
        <end position="756"/>
    </location>
</feature>
<feature type="compositionally biased region" description="Acidic residues" evidence="1">
    <location>
        <begin position="607"/>
        <end position="621"/>
    </location>
</feature>
<reference evidence="3 4" key="1">
    <citation type="submission" date="2019-10" db="EMBL/GenBank/DDBJ databases">
        <authorList>
            <person name="Palmer J.M."/>
        </authorList>
    </citation>
    <scope>NUCLEOTIDE SEQUENCE [LARGE SCALE GENOMIC DNA]</scope>
    <source>
        <strain evidence="3 4">TWF694</strain>
    </source>
</reference>
<feature type="region of interest" description="Disordered" evidence="1">
    <location>
        <begin position="592"/>
        <end position="629"/>
    </location>
</feature>
<evidence type="ECO:0000256" key="2">
    <source>
        <dbReference type="SAM" id="SignalP"/>
    </source>
</evidence>
<name>A0AAV9X121_9PEZI</name>
<evidence type="ECO:0000256" key="1">
    <source>
        <dbReference type="SAM" id="MobiDB-lite"/>
    </source>
</evidence>
<comment type="caution">
    <text evidence="3">The sequence shown here is derived from an EMBL/GenBank/DDBJ whole genome shotgun (WGS) entry which is preliminary data.</text>
</comment>
<dbReference type="AlphaFoldDB" id="A0AAV9X121"/>
<proteinExistence type="predicted"/>
<feature type="region of interest" description="Disordered" evidence="1">
    <location>
        <begin position="416"/>
        <end position="447"/>
    </location>
</feature>
<keyword evidence="2" id="KW-0732">Signal</keyword>
<evidence type="ECO:0000313" key="3">
    <source>
        <dbReference type="EMBL" id="KAK6530204.1"/>
    </source>
</evidence>
<feature type="region of interest" description="Disordered" evidence="1">
    <location>
        <begin position="496"/>
        <end position="540"/>
    </location>
</feature>
<feature type="compositionally biased region" description="Polar residues" evidence="1">
    <location>
        <begin position="496"/>
        <end position="505"/>
    </location>
</feature>
<feature type="chain" id="PRO_5043776779" evidence="2">
    <location>
        <begin position="28"/>
        <end position="756"/>
    </location>
</feature>